<dbReference type="EMBL" id="CP047491">
    <property type="protein sequence ID" value="QHQ39274.1"/>
    <property type="molecule type" value="Genomic_DNA"/>
</dbReference>
<dbReference type="OrthoDB" id="1115105at2"/>
<evidence type="ECO:0000313" key="2">
    <source>
        <dbReference type="EMBL" id="MBB5210220.1"/>
    </source>
</evidence>
<name>A0A6P1T8Z3_9GAMM</name>
<dbReference type="AlphaFoldDB" id="A0A6P1T8Z3"/>
<proteinExistence type="predicted"/>
<evidence type="ECO:0000259" key="1">
    <source>
        <dbReference type="Pfam" id="PF12680"/>
    </source>
</evidence>
<accession>A0A6P1T8Z3</accession>
<keyword evidence="4" id="KW-1185">Reference proteome</keyword>
<dbReference type="InterPro" id="IPR037401">
    <property type="entry name" value="SnoaL-like"/>
</dbReference>
<gene>
    <name evidence="3" type="ORF">GTQ55_09930</name>
    <name evidence="2" type="ORF">HNQ53_000408</name>
</gene>
<reference evidence="2 5" key="2">
    <citation type="submission" date="2020-08" db="EMBL/GenBank/DDBJ databases">
        <title>Genomic Encyclopedia of Type Strains, Phase IV (KMG-IV): sequencing the most valuable type-strain genomes for metagenomic binning, comparative biology and taxonomic classification.</title>
        <authorList>
            <person name="Goeker M."/>
        </authorList>
    </citation>
    <scope>NUCLEOTIDE SEQUENCE [LARGE SCALE GENOMIC DNA]</scope>
    <source>
        <strain evidence="2 5">DSM 11525</strain>
    </source>
</reference>
<keyword evidence="2" id="KW-0413">Isomerase</keyword>
<evidence type="ECO:0000313" key="3">
    <source>
        <dbReference type="EMBL" id="QHQ39274.1"/>
    </source>
</evidence>
<dbReference type="SUPFAM" id="SSF54427">
    <property type="entry name" value="NTF2-like"/>
    <property type="match status" value="1"/>
</dbReference>
<dbReference type="Proteomes" id="UP000464675">
    <property type="component" value="Chromosome"/>
</dbReference>
<organism evidence="2 5">
    <name type="scientific">Microbulbifer hydrolyticus</name>
    <dbReference type="NCBI Taxonomy" id="48074"/>
    <lineage>
        <taxon>Bacteria</taxon>
        <taxon>Pseudomonadati</taxon>
        <taxon>Pseudomonadota</taxon>
        <taxon>Gammaproteobacteria</taxon>
        <taxon>Cellvibrionales</taxon>
        <taxon>Microbulbiferaceae</taxon>
        <taxon>Microbulbifer</taxon>
    </lineage>
</organism>
<dbReference type="EMBL" id="JACHHR010000001">
    <property type="protein sequence ID" value="MBB5210220.1"/>
    <property type="molecule type" value="Genomic_DNA"/>
</dbReference>
<sequence>MASLVKRIKHLYSDFLAADPSYIAEVYAEDVIFSDPVHRVEGLENMQAYFAGVAQNLRECRFEFDQTLVDGNALNLWWTMHYRHPRLSGGAPLSMRGASLLKLDLEKDRVLEHEDIYDLGAMVYEHIPLLGSVLSYVKRGMAASGGNAGA</sequence>
<dbReference type="Pfam" id="PF12680">
    <property type="entry name" value="SnoaL_2"/>
    <property type="match status" value="1"/>
</dbReference>
<dbReference type="Gene3D" id="3.10.450.50">
    <property type="match status" value="1"/>
</dbReference>
<dbReference type="InterPro" id="IPR032710">
    <property type="entry name" value="NTF2-like_dom_sf"/>
</dbReference>
<reference evidence="3 4" key="1">
    <citation type="submission" date="2020-01" db="EMBL/GenBank/DDBJ databases">
        <title>The possibility of degradation of plastic by Microbulbifer hydrolyticus IRE-31.</title>
        <authorList>
            <person name="Liu L."/>
        </authorList>
    </citation>
    <scope>NUCLEOTIDE SEQUENCE [LARGE SCALE GENOMIC DNA]</scope>
    <source>
        <strain evidence="3 4">IRE-31</strain>
    </source>
</reference>
<protein>
    <submittedName>
        <fullName evidence="3">DUF2358 domain-containing protein</fullName>
    </submittedName>
    <submittedName>
        <fullName evidence="2">Ketosteroid isomerase-like protein</fullName>
    </submittedName>
</protein>
<evidence type="ECO:0000313" key="4">
    <source>
        <dbReference type="Proteomes" id="UP000464675"/>
    </source>
</evidence>
<dbReference type="RefSeq" id="WP_161858596.1">
    <property type="nucleotide sequence ID" value="NZ_CP047491.1"/>
</dbReference>
<evidence type="ECO:0000313" key="5">
    <source>
        <dbReference type="Proteomes" id="UP000563601"/>
    </source>
</evidence>
<feature type="domain" description="SnoaL-like" evidence="1">
    <location>
        <begin position="10"/>
        <end position="113"/>
    </location>
</feature>
<dbReference type="Proteomes" id="UP000563601">
    <property type="component" value="Unassembled WGS sequence"/>
</dbReference>
<dbReference type="GO" id="GO:0016853">
    <property type="term" value="F:isomerase activity"/>
    <property type="evidence" value="ECO:0007669"/>
    <property type="project" value="UniProtKB-KW"/>
</dbReference>